<keyword evidence="15" id="KW-0934">Plastid</keyword>
<evidence type="ECO:0000256" key="9">
    <source>
        <dbReference type="ARBA" id="ARBA00023136"/>
    </source>
</evidence>
<evidence type="ECO:0000256" key="6">
    <source>
        <dbReference type="ARBA" id="ARBA00022692"/>
    </source>
</evidence>
<dbReference type="GO" id="GO:0042549">
    <property type="term" value="P:photosystem II stabilization"/>
    <property type="evidence" value="ECO:0007669"/>
    <property type="project" value="InterPro"/>
</dbReference>
<dbReference type="GO" id="GO:0015979">
    <property type="term" value="P:photosynthesis"/>
    <property type="evidence" value="ECO:0007669"/>
    <property type="project" value="UniProtKB-UniRule"/>
</dbReference>
<feature type="transmembrane region" description="Helical" evidence="14">
    <location>
        <begin position="38"/>
        <end position="61"/>
    </location>
</feature>
<reference evidence="15" key="1">
    <citation type="journal article" date="2019" name="Mol. Phylogenet. Evol.">
        <title>Morphological evolution and classification of the red algal order Ceramiales inferred using plastid phylogenomics.</title>
        <authorList>
            <person name="Diaz-Tapia P."/>
            <person name="Pasella M.M."/>
            <person name="Verbruggen H."/>
            <person name="Maggs C.A."/>
        </authorList>
    </citation>
    <scope>NUCLEOTIDE SEQUENCE</scope>
    <source>
        <strain evidence="15">25966_8</strain>
    </source>
</reference>
<sequence>MILIIQLLVLLLVILSTILVISIPVALASPGQWEKSKNLIYTSIGIWTSLIIITGIANSFIV</sequence>
<dbReference type="GO" id="GO:0042651">
    <property type="term" value="C:thylakoid membrane"/>
    <property type="evidence" value="ECO:0007669"/>
    <property type="project" value="UniProtKB-UniRule"/>
</dbReference>
<organism evidence="15">
    <name type="scientific">Halydictyon mirabile</name>
    <dbReference type="NCBI Taxonomy" id="189652"/>
    <lineage>
        <taxon>Eukaryota</taxon>
        <taxon>Rhodophyta</taxon>
        <taxon>Florideophyceae</taxon>
        <taxon>Rhodymeniophycidae</taxon>
        <taxon>Ceramiales</taxon>
        <taxon>Dasyaceae</taxon>
        <taxon>Halydictyon</taxon>
    </lineage>
</organism>
<comment type="subcellular location">
    <subcellularLocation>
        <location evidence="12">Cellular thylakoid membrane</location>
        <topology evidence="12">Multi-pass membrane protein</topology>
    </subcellularLocation>
    <subcellularLocation>
        <location evidence="1">Membrane</location>
        <topology evidence="1">Multi-pass membrane protein</topology>
    </subcellularLocation>
</comment>
<evidence type="ECO:0000256" key="14">
    <source>
        <dbReference type="SAM" id="Phobius"/>
    </source>
</evidence>
<dbReference type="PANTHER" id="PTHR34971">
    <property type="entry name" value="PHOTOSYSTEM II REACTION CENTER PROTEIN Z"/>
    <property type="match status" value="1"/>
</dbReference>
<keyword evidence="6 12" id="KW-0812">Transmembrane</keyword>
<evidence type="ECO:0000256" key="8">
    <source>
        <dbReference type="ARBA" id="ARBA00023078"/>
    </source>
</evidence>
<evidence type="ECO:0000256" key="7">
    <source>
        <dbReference type="ARBA" id="ARBA00022989"/>
    </source>
</evidence>
<accession>A0A4D6WU31</accession>
<dbReference type="AlphaFoldDB" id="A0A4D6WU31"/>
<evidence type="ECO:0000256" key="11">
    <source>
        <dbReference type="ARBA" id="ARBA00038734"/>
    </source>
</evidence>
<evidence type="ECO:0000256" key="13">
    <source>
        <dbReference type="RuleBase" id="RU003472"/>
    </source>
</evidence>
<dbReference type="SUPFAM" id="SSF161055">
    <property type="entry name" value="PsbZ-like"/>
    <property type="match status" value="1"/>
</dbReference>
<proteinExistence type="inferred from homology"/>
<dbReference type="EMBL" id="MK814667">
    <property type="protein sequence ID" value="QCI06946.1"/>
    <property type="molecule type" value="Genomic_DNA"/>
</dbReference>
<dbReference type="HAMAP" id="MF_00644">
    <property type="entry name" value="PSII_PsbZ"/>
    <property type="match status" value="1"/>
</dbReference>
<evidence type="ECO:0000256" key="5">
    <source>
        <dbReference type="ARBA" id="ARBA00022531"/>
    </source>
</evidence>
<keyword evidence="4 12" id="KW-0674">Reaction center</keyword>
<evidence type="ECO:0000256" key="3">
    <source>
        <dbReference type="ARBA" id="ARBA00021665"/>
    </source>
</evidence>
<dbReference type="InterPro" id="IPR036512">
    <property type="entry name" value="PSII_PsbZ_sf"/>
</dbReference>
<evidence type="ECO:0000256" key="10">
    <source>
        <dbReference type="ARBA" id="ARBA00023276"/>
    </source>
</evidence>
<evidence type="ECO:0000313" key="15">
    <source>
        <dbReference type="EMBL" id="QCI06946.1"/>
    </source>
</evidence>
<comment type="subunit">
    <text evidence="11 12">PSII is composed of 1 copy each of membrane proteins PsbA, PsbB, PsbC, PsbD, PsbE, PsbF, PsbH, PsbI, PsbJ, PsbK, PsbL, PsbM, PsbT, PsbY, PsbZ, Psb30/Ycf12, at least 3 peripheral proteins of the oxygen-evolving complex and a large number of cofactors. It forms dimeric complexes.</text>
</comment>
<dbReference type="Pfam" id="PF01737">
    <property type="entry name" value="Ycf9"/>
    <property type="match status" value="1"/>
</dbReference>
<geneLocation type="plastid" evidence="15"/>
<keyword evidence="7 12" id="KW-1133">Transmembrane helix</keyword>
<dbReference type="NCBIfam" id="TIGR03043">
    <property type="entry name" value="PS_II_psbZ"/>
    <property type="match status" value="1"/>
</dbReference>
<evidence type="ECO:0000256" key="4">
    <source>
        <dbReference type="ARBA" id="ARBA00022469"/>
    </source>
</evidence>
<keyword evidence="10 12" id="KW-0604">Photosystem II</keyword>
<evidence type="ECO:0000256" key="12">
    <source>
        <dbReference type="HAMAP-Rule" id="MF_00644"/>
    </source>
</evidence>
<dbReference type="GO" id="GO:0009539">
    <property type="term" value="C:photosystem II reaction center"/>
    <property type="evidence" value="ECO:0007669"/>
    <property type="project" value="InterPro"/>
</dbReference>
<name>A0A4D6WU31_9FLOR</name>
<protein>
    <recommendedName>
        <fullName evidence="3 12">Photosystem II reaction center protein Z</fullName>
        <shortName evidence="12">PSII-Z</shortName>
    </recommendedName>
</protein>
<evidence type="ECO:0000256" key="1">
    <source>
        <dbReference type="ARBA" id="ARBA00004141"/>
    </source>
</evidence>
<dbReference type="PANTHER" id="PTHR34971:SF2">
    <property type="entry name" value="PHOTOSYSTEM II REACTION CENTER PROTEIN Z"/>
    <property type="match status" value="1"/>
</dbReference>
<gene>
    <name evidence="12 15" type="primary">psbZ</name>
</gene>
<reference evidence="15" key="2">
    <citation type="submission" date="2019-04" db="EMBL/GenBank/DDBJ databases">
        <authorList>
            <person name="Pasella M."/>
        </authorList>
    </citation>
    <scope>NUCLEOTIDE SEQUENCE</scope>
    <source>
        <strain evidence="15">25966_8</strain>
    </source>
</reference>
<keyword evidence="8 12" id="KW-0793">Thylakoid</keyword>
<keyword evidence="5 12" id="KW-0602">Photosynthesis</keyword>
<keyword evidence="9 12" id="KW-0472">Membrane</keyword>
<evidence type="ECO:0000256" key="2">
    <source>
        <dbReference type="ARBA" id="ARBA00008367"/>
    </source>
</evidence>
<comment type="similarity">
    <text evidence="2 12 13">Belongs to the PsbZ family.</text>
</comment>
<dbReference type="Gene3D" id="1.10.287.740">
    <property type="entry name" value="Photosystem II PsbZ, reaction centre"/>
    <property type="match status" value="1"/>
</dbReference>
<comment type="function">
    <text evidence="13">Controls the interaction of photosystem II (PSII) cores with the light-harvesting antenna, regulates electron flow through the 2 photosystem reaction centers. PSII is a light-driven water plastoquinone oxidoreductase, using light energy to abstract electrons from H(2)O, generating a proton gradient subsequently used for ATP formation.</text>
</comment>
<comment type="function">
    <text evidence="12">May control the interaction of photosystem II (PSII) cores with the light-harvesting antenna, regulates electron flow through the 2 photosystem reaction centers. PSII is a light-driven water plastoquinone oxidoreductase, using light energy to abstract electrons from H(2)O, generating a proton gradient subsequently used for ATP formation.</text>
</comment>
<dbReference type="InterPro" id="IPR002644">
    <property type="entry name" value="PSII_PsbZ"/>
</dbReference>